<dbReference type="GO" id="GO:0032543">
    <property type="term" value="P:mitochondrial translation"/>
    <property type="evidence" value="ECO:0007669"/>
    <property type="project" value="UniProtKB-UniRule"/>
</dbReference>
<dbReference type="AlphaFoldDB" id="G3B4G6"/>
<dbReference type="InterPro" id="IPR020556">
    <property type="entry name" value="Amidase_CS"/>
</dbReference>
<evidence type="ECO:0000256" key="7">
    <source>
        <dbReference type="HAMAP-Rule" id="MF_03150"/>
    </source>
</evidence>
<dbReference type="GO" id="GO:0030956">
    <property type="term" value="C:glutamyl-tRNA(Gln) amidotransferase complex"/>
    <property type="evidence" value="ECO:0007669"/>
    <property type="project" value="UniProtKB-UniRule"/>
</dbReference>
<dbReference type="EMBL" id="GL996521">
    <property type="protein sequence ID" value="EGV63823.1"/>
    <property type="molecule type" value="Genomic_DNA"/>
</dbReference>
<evidence type="ECO:0000256" key="4">
    <source>
        <dbReference type="ARBA" id="ARBA00022840"/>
    </source>
</evidence>
<organism evidence="10">
    <name type="scientific">Candida tenuis (strain ATCC 10573 / BCRC 21748 / CBS 615 / JCM 9827 / NBRC 10315 / NRRL Y-1498 / VKM Y-70)</name>
    <name type="common">Yeast</name>
    <name type="synonym">Yamadazyma tenuis</name>
    <dbReference type="NCBI Taxonomy" id="590646"/>
    <lineage>
        <taxon>Eukaryota</taxon>
        <taxon>Fungi</taxon>
        <taxon>Dikarya</taxon>
        <taxon>Ascomycota</taxon>
        <taxon>Saccharomycotina</taxon>
        <taxon>Pichiomycetes</taxon>
        <taxon>Debaryomycetaceae</taxon>
        <taxon>Yamadazyma</taxon>
    </lineage>
</organism>
<evidence type="ECO:0000313" key="9">
    <source>
        <dbReference type="EMBL" id="EGV63823.1"/>
    </source>
</evidence>
<keyword evidence="3 7" id="KW-0547">Nucleotide-binding</keyword>
<evidence type="ECO:0000259" key="8">
    <source>
        <dbReference type="Pfam" id="PF01425"/>
    </source>
</evidence>
<dbReference type="RefSeq" id="XP_006686137.1">
    <property type="nucleotide sequence ID" value="XM_006686074.1"/>
</dbReference>
<dbReference type="GO" id="GO:0005524">
    <property type="term" value="F:ATP binding"/>
    <property type="evidence" value="ECO:0007669"/>
    <property type="project" value="UniProtKB-KW"/>
</dbReference>
<dbReference type="PANTHER" id="PTHR11895">
    <property type="entry name" value="TRANSAMIDASE"/>
    <property type="match status" value="1"/>
</dbReference>
<dbReference type="SUPFAM" id="SSF75304">
    <property type="entry name" value="Amidase signature (AS) enzymes"/>
    <property type="match status" value="1"/>
</dbReference>
<dbReference type="InterPro" id="IPR023631">
    <property type="entry name" value="Amidase_dom"/>
</dbReference>
<keyword evidence="7" id="KW-0496">Mitochondrion</keyword>
<proteinExistence type="inferred from homology"/>
<comment type="subcellular location">
    <subcellularLocation>
        <location evidence="7">Mitochondrion</location>
    </subcellularLocation>
</comment>
<dbReference type="HOGENOM" id="CLU_009600_7_6_1"/>
<evidence type="ECO:0000313" key="10">
    <source>
        <dbReference type="Proteomes" id="UP000000707"/>
    </source>
</evidence>
<sequence length="467" mass="50656">MIRNGVKQFLRGVVTNSKPDRWNSIISEISSCGGNGEKFTVKDNILTIGTTTCGSKILSEFESPFDATVVKLLQDKGYNLVGKTNLDEFGMGSSNTNSNFGPSVNPLFEDGEYVTGGSSGGSAATVAGGLCEFSLGTDTGGSIRLPASNCGVYGFKPSYGRLSRWGVIPYAQTLDTVGIIARTCEKVQEVFEVLDKYDSKDPTSLSVETRKEISTVVSKRNSLRNGMFNIGIPEEFLVEELSDATRNKLSKAAEALLDMGHNVVAISIPSIEKSLSAYYTIATAEAASNLSRYDGIRFGKGDENLDGAANVVKGNRSLGFGKEVQRRIILGNYTISSDSGDHYIKATELRRHLADEFNNILYIPNLLTNSEFESKDVGKCDFILASTTINTPTTIEEFLHKEHQNLLESYTNDILTTPMSLTGVPTISLPILDEGKAISTQGIQLFGQFGDDRALLQISSHLMNHLL</sequence>
<evidence type="ECO:0000256" key="5">
    <source>
        <dbReference type="ARBA" id="ARBA00022917"/>
    </source>
</evidence>
<comment type="similarity">
    <text evidence="1 7">Belongs to the amidase family. GatA subfamily.</text>
</comment>
<keyword evidence="4 7" id="KW-0067">ATP-binding</keyword>
<keyword evidence="2 7" id="KW-0436">Ligase</keyword>
<evidence type="ECO:0000256" key="1">
    <source>
        <dbReference type="ARBA" id="ARBA00008069"/>
    </source>
</evidence>
<evidence type="ECO:0000256" key="3">
    <source>
        <dbReference type="ARBA" id="ARBA00022741"/>
    </source>
</evidence>
<dbReference type="PROSITE" id="PS00571">
    <property type="entry name" value="AMIDASES"/>
    <property type="match status" value="1"/>
</dbReference>
<dbReference type="Proteomes" id="UP000000707">
    <property type="component" value="Unassembled WGS sequence"/>
</dbReference>
<dbReference type="eggNOG" id="KOG1211">
    <property type="taxonomic scope" value="Eukaryota"/>
</dbReference>
<dbReference type="GO" id="GO:0070681">
    <property type="term" value="P:glutaminyl-tRNAGln biosynthesis via transamidation"/>
    <property type="evidence" value="ECO:0007669"/>
    <property type="project" value="UniProtKB-UniRule"/>
</dbReference>
<dbReference type="STRING" id="590646.G3B4G6"/>
<comment type="catalytic activity">
    <reaction evidence="6 7">
        <text>L-glutamyl-tRNA(Gln) + L-glutamine + ATP + H2O = L-glutaminyl-tRNA(Gln) + L-glutamate + ADP + phosphate + H(+)</text>
        <dbReference type="Rhea" id="RHEA:17521"/>
        <dbReference type="Rhea" id="RHEA-COMP:9681"/>
        <dbReference type="Rhea" id="RHEA-COMP:9684"/>
        <dbReference type="ChEBI" id="CHEBI:15377"/>
        <dbReference type="ChEBI" id="CHEBI:15378"/>
        <dbReference type="ChEBI" id="CHEBI:29985"/>
        <dbReference type="ChEBI" id="CHEBI:30616"/>
        <dbReference type="ChEBI" id="CHEBI:43474"/>
        <dbReference type="ChEBI" id="CHEBI:58359"/>
        <dbReference type="ChEBI" id="CHEBI:78520"/>
        <dbReference type="ChEBI" id="CHEBI:78521"/>
        <dbReference type="ChEBI" id="CHEBI:456216"/>
        <dbReference type="EC" id="6.3.5.7"/>
    </reaction>
</comment>
<dbReference type="HAMAP" id="MF_00120">
    <property type="entry name" value="GatA"/>
    <property type="match status" value="1"/>
</dbReference>
<reference evidence="9 10" key="1">
    <citation type="journal article" date="2011" name="Proc. Natl. Acad. Sci. U.S.A.">
        <title>Comparative genomics of xylose-fermenting fungi for enhanced biofuel production.</title>
        <authorList>
            <person name="Wohlbach D.J."/>
            <person name="Kuo A."/>
            <person name="Sato T.K."/>
            <person name="Potts K.M."/>
            <person name="Salamov A.A."/>
            <person name="LaButti K.M."/>
            <person name="Sun H."/>
            <person name="Clum A."/>
            <person name="Pangilinan J.L."/>
            <person name="Lindquist E.A."/>
            <person name="Lucas S."/>
            <person name="Lapidus A."/>
            <person name="Jin M."/>
            <person name="Gunawan C."/>
            <person name="Balan V."/>
            <person name="Dale B.E."/>
            <person name="Jeffries T.W."/>
            <person name="Zinkel R."/>
            <person name="Barry K.W."/>
            <person name="Grigoriev I.V."/>
            <person name="Gasch A.P."/>
        </authorList>
    </citation>
    <scope>NUCLEOTIDE SEQUENCE [LARGE SCALE GENOMIC DNA]</scope>
    <source>
        <strain evidence="10">ATCC 10573 / BCRC 21748 / CBS 615 / JCM 9827 / NBRC 10315 / NRRL Y-1498 / VKM Y-70</strain>
    </source>
</reference>
<dbReference type="GO" id="GO:0005739">
    <property type="term" value="C:mitochondrion"/>
    <property type="evidence" value="ECO:0007669"/>
    <property type="project" value="UniProtKB-SubCell"/>
</dbReference>
<dbReference type="PANTHER" id="PTHR11895:SF7">
    <property type="entry name" value="GLUTAMYL-TRNA(GLN) AMIDOTRANSFERASE SUBUNIT A, MITOCHONDRIAL"/>
    <property type="match status" value="1"/>
</dbReference>
<gene>
    <name evidence="7" type="primary">HER2</name>
    <name evidence="9" type="ORF">CANTEDRAFT_121537</name>
</gene>
<dbReference type="Pfam" id="PF01425">
    <property type="entry name" value="Amidase"/>
    <property type="match status" value="1"/>
</dbReference>
<feature type="active site" description="Charge relay system" evidence="7">
    <location>
        <position position="118"/>
    </location>
</feature>
<dbReference type="OrthoDB" id="421993at2759"/>
<feature type="active site" description="Charge relay system" evidence="7">
    <location>
        <position position="42"/>
    </location>
</feature>
<feature type="domain" description="Amidase" evidence="8">
    <location>
        <begin position="40"/>
        <end position="456"/>
    </location>
</feature>
<comment type="function">
    <text evidence="7">Allows the formation of correctly charged Gln-tRNA(Gln) through the transamidation of misacylated Glu-tRNA(Gln) in the mitochondria. The reaction takes place in the presence of glutamine and ATP through an activated gamma-phospho-Glu-tRNA(Gln).</text>
</comment>
<dbReference type="EC" id="6.3.5.7" evidence="7"/>
<accession>G3B4G6</accession>
<dbReference type="KEGG" id="cten:18248855"/>
<comment type="subunit">
    <text evidence="7">Subunit of the heterotrimeric GatFAB amidotransferase (AdT) complex, composed of A, B and F subunits.</text>
</comment>
<name>G3B4G6_CANTC</name>
<dbReference type="Gene3D" id="3.90.1300.10">
    <property type="entry name" value="Amidase signature (AS) domain"/>
    <property type="match status" value="1"/>
</dbReference>
<dbReference type="InterPro" id="IPR000120">
    <property type="entry name" value="Amidase"/>
</dbReference>
<protein>
    <recommendedName>
        <fullName evidence="7">Glutamyl-tRNA(Gln) amidotransferase subunit A, mitochondrial</fullName>
        <shortName evidence="7">Glu-AdT subunit A</shortName>
        <ecNumber evidence="7">6.3.5.7</ecNumber>
    </recommendedName>
</protein>
<dbReference type="GO" id="GO:0050567">
    <property type="term" value="F:glutaminyl-tRNA synthase (glutamine-hydrolyzing) activity"/>
    <property type="evidence" value="ECO:0007669"/>
    <property type="project" value="UniProtKB-UniRule"/>
</dbReference>
<keyword evidence="10" id="KW-1185">Reference proteome</keyword>
<dbReference type="InterPro" id="IPR004412">
    <property type="entry name" value="GatA"/>
</dbReference>
<dbReference type="InterPro" id="IPR036928">
    <property type="entry name" value="AS_sf"/>
</dbReference>
<feature type="active site" description="Acyl-ester intermediate" evidence="7">
    <location>
        <position position="142"/>
    </location>
</feature>
<evidence type="ECO:0000256" key="2">
    <source>
        <dbReference type="ARBA" id="ARBA00022598"/>
    </source>
</evidence>
<dbReference type="GeneID" id="18248855"/>
<evidence type="ECO:0000256" key="6">
    <source>
        <dbReference type="ARBA" id="ARBA00047407"/>
    </source>
</evidence>
<keyword evidence="5 7" id="KW-0648">Protein biosynthesis</keyword>